<dbReference type="EMBL" id="JBBKAJ010000022">
    <property type="protein sequence ID" value="MEJ8635289.1"/>
    <property type="molecule type" value="Genomic_DNA"/>
</dbReference>
<evidence type="ECO:0000313" key="2">
    <source>
        <dbReference type="Proteomes" id="UP001377168"/>
    </source>
</evidence>
<reference evidence="1" key="1">
    <citation type="submission" date="2024-03" db="EMBL/GenBank/DDBJ databases">
        <title>Novel Streptomyces species of biotechnological and ecological value are a feature of Machair soil.</title>
        <authorList>
            <person name="Prole J.R."/>
            <person name="Goodfellow M."/>
            <person name="Allenby N."/>
            <person name="Ward A.C."/>
        </authorList>
    </citation>
    <scope>NUCLEOTIDE SEQUENCE</scope>
    <source>
        <strain evidence="1">MS2.AVA.5</strain>
    </source>
</reference>
<keyword evidence="2" id="KW-1185">Reference proteome</keyword>
<sequence>MPVTRMSVRSKVLVLAGVLAIAAAGLGVWLWAGDGEGEAKPLSAPAKPCWDGTPSRASLQKLLGPGKELLHEKSEFGVVKDHSPAHCQYEALGDKRLDTVLDMDVAWAQALPGADDPLGADARPGDKPTSFAAGARAYYLRATQRIYFECRPDYPADAPAHLKKSRYVSVDVLARPMPSAKLSAKQAREVGLDMVLEVAHKVADQAGCANDTNLPKSAPQVDEPNWPQFD</sequence>
<proteinExistence type="predicted"/>
<dbReference type="Proteomes" id="UP001377168">
    <property type="component" value="Unassembled WGS sequence"/>
</dbReference>
<protein>
    <submittedName>
        <fullName evidence="1">Uncharacterized protein</fullName>
    </submittedName>
</protein>
<organism evidence="1 2">
    <name type="scientific">Streptomyces achmelvichensis</name>
    <dbReference type="NCBI Taxonomy" id="3134111"/>
    <lineage>
        <taxon>Bacteria</taxon>
        <taxon>Bacillati</taxon>
        <taxon>Actinomycetota</taxon>
        <taxon>Actinomycetes</taxon>
        <taxon>Kitasatosporales</taxon>
        <taxon>Streptomycetaceae</taxon>
        <taxon>Streptomyces</taxon>
    </lineage>
</organism>
<evidence type="ECO:0000313" key="1">
    <source>
        <dbReference type="EMBL" id="MEJ8635289.1"/>
    </source>
</evidence>
<gene>
    <name evidence="1" type="ORF">WKI67_18070</name>
</gene>
<name>A0ACC6PVC8_9ACTN</name>
<accession>A0ACC6PVC8</accession>
<comment type="caution">
    <text evidence="1">The sequence shown here is derived from an EMBL/GenBank/DDBJ whole genome shotgun (WGS) entry which is preliminary data.</text>
</comment>